<feature type="compositionally biased region" description="Basic and acidic residues" evidence="5">
    <location>
        <begin position="1896"/>
        <end position="1929"/>
    </location>
</feature>
<dbReference type="InParanoid" id="Q240T8"/>
<comment type="similarity">
    <text evidence="4">Belongs to the cyclin family.</text>
</comment>
<dbReference type="SMART" id="SM00385">
    <property type="entry name" value="CYCLIN"/>
    <property type="match status" value="1"/>
</dbReference>
<feature type="region of interest" description="Disordered" evidence="5">
    <location>
        <begin position="1732"/>
        <end position="1788"/>
    </location>
</feature>
<feature type="compositionally biased region" description="Polar residues" evidence="5">
    <location>
        <begin position="12"/>
        <end position="59"/>
    </location>
</feature>
<feature type="compositionally biased region" description="Low complexity" evidence="5">
    <location>
        <begin position="940"/>
        <end position="955"/>
    </location>
</feature>
<feature type="compositionally biased region" description="Polar residues" evidence="5">
    <location>
        <begin position="1847"/>
        <end position="1865"/>
    </location>
</feature>
<keyword evidence="8" id="KW-1185">Reference proteome</keyword>
<dbReference type="PANTHER" id="PTHR10177">
    <property type="entry name" value="CYCLINS"/>
    <property type="match status" value="1"/>
</dbReference>
<evidence type="ECO:0000313" key="7">
    <source>
        <dbReference type="EMBL" id="EAS02326.2"/>
    </source>
</evidence>
<feature type="domain" description="Cyclin-like" evidence="6">
    <location>
        <begin position="2017"/>
        <end position="2102"/>
    </location>
</feature>
<feature type="region of interest" description="Disordered" evidence="5">
    <location>
        <begin position="1847"/>
        <end position="1868"/>
    </location>
</feature>
<feature type="compositionally biased region" description="Polar residues" evidence="5">
    <location>
        <begin position="923"/>
        <end position="938"/>
    </location>
</feature>
<feature type="region of interest" description="Disordered" evidence="5">
    <location>
        <begin position="1553"/>
        <end position="1573"/>
    </location>
</feature>
<feature type="region of interest" description="Disordered" evidence="5">
    <location>
        <begin position="923"/>
        <end position="955"/>
    </location>
</feature>
<keyword evidence="2 4" id="KW-0195">Cyclin</keyword>
<feature type="compositionally biased region" description="Polar residues" evidence="5">
    <location>
        <begin position="108"/>
        <end position="118"/>
    </location>
</feature>
<dbReference type="GeneID" id="7828547"/>
<evidence type="ECO:0000313" key="8">
    <source>
        <dbReference type="Proteomes" id="UP000009168"/>
    </source>
</evidence>
<dbReference type="RefSeq" id="XP_001022571.2">
    <property type="nucleotide sequence ID" value="XM_001022571.2"/>
</dbReference>
<name>Q240T8_TETTS</name>
<evidence type="ECO:0000256" key="4">
    <source>
        <dbReference type="RuleBase" id="RU000383"/>
    </source>
</evidence>
<dbReference type="Gene3D" id="1.10.472.10">
    <property type="entry name" value="Cyclin-like"/>
    <property type="match status" value="2"/>
</dbReference>
<feature type="compositionally biased region" description="Acidic residues" evidence="5">
    <location>
        <begin position="1779"/>
        <end position="1788"/>
    </location>
</feature>
<dbReference type="HOGENOM" id="CLU_230041_0_0_1"/>
<accession>Q240T8</accession>
<sequence>MYFEDQKKQGRNRSFAQVENFSNKNKVCQNPTQHQGQTKQIQSTSNKGTQDNQSYNQNHFHQDQPAFSVPSHPQYSSSVSQNMQINVKGQNLNHHSSMSLQNNQGVYKYSGSQNFQSSQLNNPQSFQQIQQNPSQSQKSQPQATDTQKILQEQHINTHQNKLQMQSSNCALSKAAQLKTSNSAQQSAQNMLGTNSINSQNCSNQFTKNSSYCQEINQHNNVKKSVQVNIKSKQKPENDQLDNSNIPQQQISLQQTVHSNLLPYAQNGEYALQQTNTSSSTNQQQLMNQQYATKTKKHQRHHSEIAISKHSKQYSILGVNLQPPPQMSIHNYQGFQKESYNKENLNIYDTAISSNRYNVNEQNLIQAKPKGISPHNTDSYKKLEYKNDQVTNQNQNQQGQQLYNEKNFNSSSLRFTANNPSCIMSINDGNTSSNNQKIEQGIQKEVINSYISLRLKNSRQNSISILPTHDQFKQNATEHNQIDDKNKNSSRQYKETKIGMISDENNSINYRQQNVESLKTKMSPIIQPQKQNDQKLAKLKDQDKYQNASLKVDQQDINSTLKGDNIMKNNKFQNYSILADEIQQNLNLQNRRVSALLNNDNTQNYLNLTENQSYQSTNRSLNNKHTSINTNYDQQPCNANIYSVPSNNSSVINKSNSTSFHQSNLQQGQQQKELVNTFTNINNGQGSQQNSTTNLSYNHSINNNQYQTSSNQTSIMHNSISQANPSFQTRANNKNDSQTNENNFQIQQNISLNSKIQNILSHETKSNLVSKNTTIQYNNPLNPNNQGQSLSSHPTYREKEFNIVQDYNPKSMIEKRRKSHSIANNIINSNSRNLKQAIIQSTLQQAQAQELSQNNSHLQSTNSMINQNLPQNSSQIISYNNQNFSQQTTTNKSNSNNPIKTQNGQQNLQTNMILQNVSQIGNNFGLAPSSQHTPTSISPINYMQSQSNYSSNSNLNNGCSSGSKQNICNQQPILNQANVSSGTQDQSKLSVNKVNLTFAEQLKIEKQKKLKEPTLNILNLGINSERNSKQNFVSNTANNSYSYCSNNSNNTSAISTPYAITNAVDTTQKSNIISNNTINSNNKANKNSYVNEPMIYSGKNSNSSSLQNTYVKNNNEFQQSYTKPYDNYTNPNSNRVNLPSNSIHTNQEPYSREMQQINELLQQAKYIAPSNTSNDSKYYTLQYNKLNNFESDFLLPTSAPAQQINSLAFKDLVNQKPNDIPQITRTNSIISNKKSSPSIIDQQNINQLKQTAKPCINNTKSGEYDLIQQSLTINKEQEYSSNSLKEKAQQPQLSGKQLILNNNISNNSSINQEKIFSTGEIIQQYDSSKNLSQNQINKIKNEQISQINIDKNFNEKPSQNDKKQQMQNVKSIQQQQQQCQQPVKWYLYDSQAQFEEQDNLNNFNSYGMQQKQQVAKTKDQIYQKQNKANVTETFPDNKHFLNSESSSLTQISTYREESSKCITNDSQFNNFNNHQGKQVNDIQYQEFNYQGQLQSTKQAKDFTIKETNMNQPYQLCQKTTNTNTKLENCSILNNINEIKDSYHMDFEDLAKYFSQNNGTKPSNNTPSSEKQKQIQSQLKLESEEYKNLCSSIESLRLLNTKDDPFIKIQNQEDFSEIQKLALKGSTTDDNFSNTNKNSIIYKNREKLQDDISEAIESDSSLNKIKSQQNHFIDEPYSINQQEFYSQSNLNLKQKNLNGFEGLYSIEEGEYELKSNPYYDQDSQNSSQFSLKAVEEELDDEEKSQRLKQSSQNNSQESINSNKQSDSQEKANISQQLKEKEEEESIEDPQLMCDEEQIYEMMNSNISNILDQINNDDPNQAFYSNNYYDQPCFNIESYSNFKIIPQSYSNAPSNQKQENETNYSSNPMVAPFVDVPQYDQKYHNSQNKNLSEIASKSHNIDPKENQKENQKKVESKQLEKDEKPVQEENQKKANKSISALGTNHQIQQKKTEENLSKEQKLALLKEQLANFDKIQNQFPIFGGEHLAYLLSRESDYQPNPFYMKHQRQFSPNMRAILLDWMMEVSEEFGLKRETYYIAVNLVDRMFSCKHNLQIKEFQLIGVTSLHIASKLEEIYPKRVEQFILSTDNGYTAQLVFETEKNILQKLNFMVNPPTVSFWGNWFMSQWDIFIQTSEKAQNSKLVLQFYENNSCFVQFRQATNQSYELFREYMQIMDFSILDVQTLQISATKLHCSIMYLVLGKAHGVYTLDDIQNEVAQGFIFTKKAQDFNDIYNEFASVSFGINIQNIVTCIQYISKFFVLPVTNALPFIISEMKEPLQGNYEDFLQYQTHNKNQIEKIKNIIQKVYKING</sequence>
<keyword evidence="1" id="KW-0132">Cell division</keyword>
<feature type="compositionally biased region" description="Low complexity" evidence="5">
    <location>
        <begin position="119"/>
        <end position="142"/>
    </location>
</feature>
<evidence type="ECO:0000259" key="6">
    <source>
        <dbReference type="SMART" id="SM00385"/>
    </source>
</evidence>
<dbReference type="PROSITE" id="PS00292">
    <property type="entry name" value="CYCLINS"/>
    <property type="match status" value="1"/>
</dbReference>
<dbReference type="Proteomes" id="UP000009168">
    <property type="component" value="Unassembled WGS sequence"/>
</dbReference>
<evidence type="ECO:0000256" key="5">
    <source>
        <dbReference type="SAM" id="MobiDB-lite"/>
    </source>
</evidence>
<feature type="compositionally biased region" description="Low complexity" evidence="5">
    <location>
        <begin position="1747"/>
        <end position="1763"/>
    </location>
</feature>
<dbReference type="FunFam" id="1.10.472.10:FF:000001">
    <property type="entry name" value="G2/mitotic-specific cyclin"/>
    <property type="match status" value="1"/>
</dbReference>
<keyword evidence="3" id="KW-0131">Cell cycle</keyword>
<dbReference type="InterPro" id="IPR013763">
    <property type="entry name" value="Cyclin-like_dom"/>
</dbReference>
<reference evidence="8" key="1">
    <citation type="journal article" date="2006" name="PLoS Biol.">
        <title>Macronuclear genome sequence of the ciliate Tetrahymena thermophila, a model eukaryote.</title>
        <authorList>
            <person name="Eisen J.A."/>
            <person name="Coyne R.S."/>
            <person name="Wu M."/>
            <person name="Wu D."/>
            <person name="Thiagarajan M."/>
            <person name="Wortman J.R."/>
            <person name="Badger J.H."/>
            <person name="Ren Q."/>
            <person name="Amedeo P."/>
            <person name="Jones K.M."/>
            <person name="Tallon L.J."/>
            <person name="Delcher A.L."/>
            <person name="Salzberg S.L."/>
            <person name="Silva J.C."/>
            <person name="Haas B.J."/>
            <person name="Majoros W.H."/>
            <person name="Farzad M."/>
            <person name="Carlton J.M."/>
            <person name="Smith R.K. Jr."/>
            <person name="Garg J."/>
            <person name="Pearlman R.E."/>
            <person name="Karrer K.M."/>
            <person name="Sun L."/>
            <person name="Manning G."/>
            <person name="Elde N.C."/>
            <person name="Turkewitz A.P."/>
            <person name="Asai D.J."/>
            <person name="Wilkes D.E."/>
            <person name="Wang Y."/>
            <person name="Cai H."/>
            <person name="Collins K."/>
            <person name="Stewart B.A."/>
            <person name="Lee S.R."/>
            <person name="Wilamowska K."/>
            <person name="Weinberg Z."/>
            <person name="Ruzzo W.L."/>
            <person name="Wloga D."/>
            <person name="Gaertig J."/>
            <person name="Frankel J."/>
            <person name="Tsao C.-C."/>
            <person name="Gorovsky M.A."/>
            <person name="Keeling P.J."/>
            <person name="Waller R.F."/>
            <person name="Patron N.J."/>
            <person name="Cherry J.M."/>
            <person name="Stover N.A."/>
            <person name="Krieger C.J."/>
            <person name="del Toro C."/>
            <person name="Ryder H.F."/>
            <person name="Williamson S.C."/>
            <person name="Barbeau R.A."/>
            <person name="Hamilton E.P."/>
            <person name="Orias E."/>
        </authorList>
    </citation>
    <scope>NUCLEOTIDE SEQUENCE [LARGE SCALE GENOMIC DNA]</scope>
    <source>
        <strain evidence="8">SB210</strain>
    </source>
</reference>
<gene>
    <name evidence="7" type="ORF">TTHERM_00624450</name>
</gene>
<proteinExistence type="inferred from homology"/>
<feature type="region of interest" description="Disordered" evidence="5">
    <location>
        <begin position="1887"/>
        <end position="1951"/>
    </location>
</feature>
<dbReference type="KEGG" id="tet:TTHERM_00624450"/>
<evidence type="ECO:0000256" key="2">
    <source>
        <dbReference type="ARBA" id="ARBA00023127"/>
    </source>
</evidence>
<dbReference type="InterPro" id="IPR048258">
    <property type="entry name" value="Cyclins_cyclin-box"/>
</dbReference>
<dbReference type="InterPro" id="IPR036915">
    <property type="entry name" value="Cyclin-like_sf"/>
</dbReference>
<dbReference type="eggNOG" id="KOG0655">
    <property type="taxonomic scope" value="Eukaryota"/>
</dbReference>
<dbReference type="EMBL" id="GG662540">
    <property type="protein sequence ID" value="EAS02326.2"/>
    <property type="molecule type" value="Genomic_DNA"/>
</dbReference>
<dbReference type="InterPro" id="IPR006671">
    <property type="entry name" value="Cyclin_N"/>
</dbReference>
<protein>
    <submittedName>
        <fullName evidence="7">Amine-terminal domain cyclin</fullName>
    </submittedName>
</protein>
<evidence type="ECO:0000256" key="3">
    <source>
        <dbReference type="ARBA" id="ARBA00023306"/>
    </source>
</evidence>
<dbReference type="OrthoDB" id="5590282at2759"/>
<feature type="compositionally biased region" description="Polar residues" evidence="5">
    <location>
        <begin position="1933"/>
        <end position="1946"/>
    </location>
</feature>
<feature type="region of interest" description="Disordered" evidence="5">
    <location>
        <begin position="679"/>
        <end position="705"/>
    </location>
</feature>
<dbReference type="Pfam" id="PF00134">
    <property type="entry name" value="Cyclin_N"/>
    <property type="match status" value="1"/>
</dbReference>
<evidence type="ECO:0000256" key="1">
    <source>
        <dbReference type="ARBA" id="ARBA00022618"/>
    </source>
</evidence>
<dbReference type="InterPro" id="IPR039361">
    <property type="entry name" value="Cyclin"/>
</dbReference>
<dbReference type="SUPFAM" id="SSF47954">
    <property type="entry name" value="Cyclin-like"/>
    <property type="match status" value="1"/>
</dbReference>
<feature type="region of interest" description="Disordered" evidence="5">
    <location>
        <begin position="1"/>
        <end position="79"/>
    </location>
</feature>
<feature type="region of interest" description="Disordered" evidence="5">
    <location>
        <begin position="108"/>
        <end position="147"/>
    </location>
</feature>
<dbReference type="GO" id="GO:0051301">
    <property type="term" value="P:cell division"/>
    <property type="evidence" value="ECO:0007669"/>
    <property type="project" value="UniProtKB-KW"/>
</dbReference>
<organism evidence="7 8">
    <name type="scientific">Tetrahymena thermophila (strain SB210)</name>
    <dbReference type="NCBI Taxonomy" id="312017"/>
    <lineage>
        <taxon>Eukaryota</taxon>
        <taxon>Sar</taxon>
        <taxon>Alveolata</taxon>
        <taxon>Ciliophora</taxon>
        <taxon>Intramacronucleata</taxon>
        <taxon>Oligohymenophorea</taxon>
        <taxon>Hymenostomatida</taxon>
        <taxon>Tetrahymenina</taxon>
        <taxon>Tetrahymenidae</taxon>
        <taxon>Tetrahymena</taxon>
    </lineage>
</organism>
<dbReference type="STRING" id="312017.Q240T8"/>